<proteinExistence type="predicted"/>
<dbReference type="InterPro" id="IPR021239">
    <property type="entry name" value="DUF2625"/>
</dbReference>
<reference evidence="1" key="1">
    <citation type="submission" date="2023-07" db="EMBL/GenBank/DDBJ databases">
        <title>Comparative genomics of wheat-associated soil bacteria to identify genetic determinants of phenazine resistance.</title>
        <authorList>
            <person name="Mouncey N."/>
        </authorList>
    </citation>
    <scope>NUCLEOTIDE SEQUENCE</scope>
    <source>
        <strain evidence="1">V4I22</strain>
    </source>
</reference>
<gene>
    <name evidence="1" type="ORF">QFZ22_009680</name>
</gene>
<dbReference type="EMBL" id="JAUSZV010000006">
    <property type="protein sequence ID" value="MDQ0913608.1"/>
    <property type="molecule type" value="Genomic_DNA"/>
</dbReference>
<dbReference type="AlphaFoldDB" id="A0AAW8FVR1"/>
<dbReference type="RefSeq" id="WP_306987009.1">
    <property type="nucleotide sequence ID" value="NZ_JAUSZV010000006.1"/>
</dbReference>
<dbReference type="Pfam" id="PF10946">
    <property type="entry name" value="DUF2625"/>
    <property type="match status" value="1"/>
</dbReference>
<dbReference type="Proteomes" id="UP001234216">
    <property type="component" value="Unassembled WGS sequence"/>
</dbReference>
<sequence>MDDGWLRVFGSPVSGAAHGVPGLARVNQFPGTFDPASQPETGSVVAYDVLGVFALNLAAPGRADRPGAPGEVVYFAPDSLRWKALGVGRSTWPAWLVSGALDEFYADLRCPAGRREVRTLNSAQGLTLFGSR</sequence>
<evidence type="ECO:0000313" key="1">
    <source>
        <dbReference type="EMBL" id="MDQ0913608.1"/>
    </source>
</evidence>
<protein>
    <submittedName>
        <fullName evidence="1">Uncharacterized protein</fullName>
    </submittedName>
</protein>
<evidence type="ECO:0000313" key="2">
    <source>
        <dbReference type="Proteomes" id="UP001234216"/>
    </source>
</evidence>
<accession>A0AAW8FVR1</accession>
<comment type="caution">
    <text evidence="1">The sequence shown here is derived from an EMBL/GenBank/DDBJ whole genome shotgun (WGS) entry which is preliminary data.</text>
</comment>
<organism evidence="1 2">
    <name type="scientific">Streptomyces canus</name>
    <dbReference type="NCBI Taxonomy" id="58343"/>
    <lineage>
        <taxon>Bacteria</taxon>
        <taxon>Bacillati</taxon>
        <taxon>Actinomycetota</taxon>
        <taxon>Actinomycetes</taxon>
        <taxon>Kitasatosporales</taxon>
        <taxon>Streptomycetaceae</taxon>
        <taxon>Streptomyces</taxon>
        <taxon>Streptomyces aurantiacus group</taxon>
    </lineage>
</organism>
<name>A0AAW8FVR1_9ACTN</name>